<reference evidence="2" key="1">
    <citation type="journal article" date="2020" name="Microb. Genom.">
        <title>Genetic diversity of clinical and environmental Mucorales isolates obtained from an investigation of mucormycosis cases among solid organ transplant recipients.</title>
        <authorList>
            <person name="Nguyen M.H."/>
            <person name="Kaul D."/>
            <person name="Muto C."/>
            <person name="Cheng S.J."/>
            <person name="Richter R.A."/>
            <person name="Bruno V.M."/>
            <person name="Liu G."/>
            <person name="Beyhan S."/>
            <person name="Sundermann A.J."/>
            <person name="Mounaud S."/>
            <person name="Pasculle A.W."/>
            <person name="Nierman W.C."/>
            <person name="Driscoll E."/>
            <person name="Cumbie R."/>
            <person name="Clancy C.J."/>
            <person name="Dupont C.L."/>
        </authorList>
    </citation>
    <scope>NUCLEOTIDE SEQUENCE</scope>
    <source>
        <strain evidence="2">GL16</strain>
    </source>
</reference>
<organism evidence="2 3">
    <name type="scientific">Rhizopus oryzae</name>
    <name type="common">Mucormycosis agent</name>
    <name type="synonym">Rhizopus arrhizus var. delemar</name>
    <dbReference type="NCBI Taxonomy" id="64495"/>
    <lineage>
        <taxon>Eukaryota</taxon>
        <taxon>Fungi</taxon>
        <taxon>Fungi incertae sedis</taxon>
        <taxon>Mucoromycota</taxon>
        <taxon>Mucoromycotina</taxon>
        <taxon>Mucoromycetes</taxon>
        <taxon>Mucorales</taxon>
        <taxon>Mucorineae</taxon>
        <taxon>Rhizopodaceae</taxon>
        <taxon>Rhizopus</taxon>
    </lineage>
</organism>
<dbReference type="InterPro" id="IPR035441">
    <property type="entry name" value="TFIIS/LEDGF_dom_sf"/>
</dbReference>
<dbReference type="Gene3D" id="1.20.930.10">
    <property type="entry name" value="Conserved domain common to transcription factors TFIIS, elongin A, CRSP70"/>
    <property type="match status" value="1"/>
</dbReference>
<proteinExistence type="predicted"/>
<gene>
    <name evidence="2" type="ORF">G6F51_007767</name>
</gene>
<dbReference type="SUPFAM" id="SSF47676">
    <property type="entry name" value="Conserved domain common to transcription factors TFIIS, elongin A, CRSP70"/>
    <property type="match status" value="1"/>
</dbReference>
<protein>
    <recommendedName>
        <fullName evidence="4">TFIIS N-terminal domain-containing protein</fullName>
    </recommendedName>
</protein>
<dbReference type="AlphaFoldDB" id="A0A9P6Y807"/>
<feature type="region of interest" description="Disordered" evidence="1">
    <location>
        <begin position="223"/>
        <end position="249"/>
    </location>
</feature>
<feature type="region of interest" description="Disordered" evidence="1">
    <location>
        <begin position="394"/>
        <end position="427"/>
    </location>
</feature>
<name>A0A9P6Y807_RHIOR</name>
<sequence>MNGDGHQDLGDLLNQQGITNKEHLNIYLQLIKHASPFTYLDCLLKTTEKEMLNNLAESDDVANILYQALTESWHQKEKKTLALILKTLNNIPFPVRRLAKCKLGVAIKELVNDTLGQDDDIHMAAKQLKIKWMKLLKANDSTKVQPSASAPIQKKPEIRLAIDKEPPASKLAVNKEPSLRAMALADHNFMAELLKEPPKQYRTRPVYHNENVADLLQTKQSNAVSSEPTTPTAAFVPQLPTRSPPATPKKSVKFADKLYEIREYTPDPEEWANFDAMGQPVNHEYGNAHDMDVQEAHVAFNMSPSLNWYRPRLIAIDPSIENICVRKPILTQESQWHERRERTALAAVYLSQHHIPFSPAEPDEVPDMNLNVPIIPIVDIDIPESSADPGLVQPIFHPPAFHPTTAPNPPHPQAPSYQPHPPVERPKVSERDIDALLKNNPTIMSSLKQLSFLHTGATKVNPASQGNLHGIRADHAKVSKKQVFKKNNSSSSSIASPHYY</sequence>
<dbReference type="OrthoDB" id="6159439at2759"/>
<evidence type="ECO:0008006" key="4">
    <source>
        <dbReference type="Google" id="ProtNLM"/>
    </source>
</evidence>
<accession>A0A9P6Y807</accession>
<evidence type="ECO:0000256" key="1">
    <source>
        <dbReference type="SAM" id="MobiDB-lite"/>
    </source>
</evidence>
<dbReference type="EMBL" id="JAANIT010001201">
    <property type="protein sequence ID" value="KAG1541639.1"/>
    <property type="molecule type" value="Genomic_DNA"/>
</dbReference>
<feature type="compositionally biased region" description="Polar residues" evidence="1">
    <location>
        <begin position="223"/>
        <end position="232"/>
    </location>
</feature>
<feature type="region of interest" description="Disordered" evidence="1">
    <location>
        <begin position="477"/>
        <end position="500"/>
    </location>
</feature>
<feature type="compositionally biased region" description="Pro residues" evidence="1">
    <location>
        <begin position="396"/>
        <end position="421"/>
    </location>
</feature>
<evidence type="ECO:0000313" key="2">
    <source>
        <dbReference type="EMBL" id="KAG1541639.1"/>
    </source>
</evidence>
<evidence type="ECO:0000313" key="3">
    <source>
        <dbReference type="Proteomes" id="UP000717996"/>
    </source>
</evidence>
<dbReference type="Proteomes" id="UP000717996">
    <property type="component" value="Unassembled WGS sequence"/>
</dbReference>
<comment type="caution">
    <text evidence="2">The sequence shown here is derived from an EMBL/GenBank/DDBJ whole genome shotgun (WGS) entry which is preliminary data.</text>
</comment>